<evidence type="ECO:0000256" key="1">
    <source>
        <dbReference type="SAM" id="MobiDB-lite"/>
    </source>
</evidence>
<gene>
    <name evidence="2" type="ORF">TM448A00549_0019</name>
    <name evidence="3" type="ORF">TM448B01156_0008</name>
</gene>
<dbReference type="AlphaFoldDB" id="A0A6H1ZHD2"/>
<organism evidence="2">
    <name type="scientific">viral metagenome</name>
    <dbReference type="NCBI Taxonomy" id="1070528"/>
    <lineage>
        <taxon>unclassified sequences</taxon>
        <taxon>metagenomes</taxon>
        <taxon>organismal metagenomes</taxon>
    </lineage>
</organism>
<feature type="region of interest" description="Disordered" evidence="1">
    <location>
        <begin position="1"/>
        <end position="100"/>
    </location>
</feature>
<evidence type="ECO:0000313" key="3">
    <source>
        <dbReference type="EMBL" id="QJH97992.1"/>
    </source>
</evidence>
<reference evidence="2" key="1">
    <citation type="submission" date="2020-03" db="EMBL/GenBank/DDBJ databases">
        <title>The deep terrestrial virosphere.</title>
        <authorList>
            <person name="Holmfeldt K."/>
            <person name="Nilsson E."/>
            <person name="Simone D."/>
            <person name="Lopez-Fernandez M."/>
            <person name="Wu X."/>
            <person name="de Brujin I."/>
            <person name="Lundin D."/>
            <person name="Andersson A."/>
            <person name="Bertilsson S."/>
            <person name="Dopson M."/>
        </authorList>
    </citation>
    <scope>NUCLEOTIDE SEQUENCE</scope>
    <source>
        <strain evidence="2">TM448A00549</strain>
        <strain evidence="3">TM448B01156</strain>
    </source>
</reference>
<feature type="compositionally biased region" description="Acidic residues" evidence="1">
    <location>
        <begin position="1"/>
        <end position="29"/>
    </location>
</feature>
<sequence>MEDKDENLDSTNEEEENADSENGETEEQSLDVLQKEKTELSEKNKQLFERTKKAESEAKKLREQLKAKEPDKELENSQSNEPDYSKLAFLEGRQVSHPDDQKLVIDEAVRLKLPLTDILGLEYIKAKLQTSKEQREAESGTPAGRGKAGGGTGQKDVDYWIQKGELPKDQELAAKVVNAKMQKDDTKRMFDPLE</sequence>
<name>A0A6H1ZHD2_9ZZZZ</name>
<proteinExistence type="predicted"/>
<feature type="compositionally biased region" description="Basic and acidic residues" evidence="1">
    <location>
        <begin position="33"/>
        <end position="75"/>
    </location>
</feature>
<dbReference type="EMBL" id="MT144024">
    <property type="protein sequence ID" value="QJA46882.1"/>
    <property type="molecule type" value="Genomic_DNA"/>
</dbReference>
<accession>A0A6H1ZHD2</accession>
<protein>
    <submittedName>
        <fullName evidence="2">Uncharacterized protein</fullName>
    </submittedName>
</protein>
<feature type="region of interest" description="Disordered" evidence="1">
    <location>
        <begin position="129"/>
        <end position="156"/>
    </location>
</feature>
<evidence type="ECO:0000313" key="2">
    <source>
        <dbReference type="EMBL" id="QJA46882.1"/>
    </source>
</evidence>
<dbReference type="EMBL" id="MT144711">
    <property type="protein sequence ID" value="QJH97992.1"/>
    <property type="molecule type" value="Genomic_DNA"/>
</dbReference>